<proteinExistence type="predicted"/>
<name>A0A235BP18_UNCW3</name>
<dbReference type="GO" id="GO:0043165">
    <property type="term" value="P:Gram-negative-bacterium-type cell outer membrane assembly"/>
    <property type="evidence" value="ECO:0007669"/>
    <property type="project" value="InterPro"/>
</dbReference>
<comment type="caution">
    <text evidence="1">The sequence shown here is derived from an EMBL/GenBank/DDBJ whole genome shotgun (WGS) entry which is preliminary data.</text>
</comment>
<reference evidence="1 2" key="1">
    <citation type="submission" date="2017-07" db="EMBL/GenBank/DDBJ databases">
        <title>Recovery of genomes from metagenomes via a dereplication, aggregation, and scoring strategy.</title>
        <authorList>
            <person name="Sieber C.M."/>
            <person name="Probst A.J."/>
            <person name="Sharrar A."/>
            <person name="Thomas B.C."/>
            <person name="Hess M."/>
            <person name="Tringe S.G."/>
            <person name="Banfield J.F."/>
        </authorList>
    </citation>
    <scope>NUCLEOTIDE SEQUENCE [LARGE SCALE GENOMIC DNA]</scope>
    <source>
        <strain evidence="1">JGI_Cruoil_03_44_89</strain>
    </source>
</reference>
<sequence length="152" mass="17481">MKKWLLISLVFLGGCIYNFRGFATVEYGSITINPFTNNTLRYGLEDIFYENTVDEFIRDGRIKLLEGGAETVLSVVITDYKNKPFTFDEYENIKEYRIDVELTLSYLKGDGEGIWERTLKEWVTYDSSLTEDDGIQSLAEKVASSIVRTVLE</sequence>
<evidence type="ECO:0000313" key="1">
    <source>
        <dbReference type="EMBL" id="OYD14068.1"/>
    </source>
</evidence>
<dbReference type="Proteomes" id="UP000215215">
    <property type="component" value="Unassembled WGS sequence"/>
</dbReference>
<accession>A0A235BP18</accession>
<dbReference type="Pfam" id="PF04390">
    <property type="entry name" value="LptE"/>
    <property type="match status" value="1"/>
</dbReference>
<dbReference type="EMBL" id="NOZQ01000207">
    <property type="protein sequence ID" value="OYD14068.1"/>
    <property type="molecule type" value="Genomic_DNA"/>
</dbReference>
<gene>
    <name evidence="1" type="ORF">CH333_09065</name>
</gene>
<evidence type="ECO:0008006" key="3">
    <source>
        <dbReference type="Google" id="ProtNLM"/>
    </source>
</evidence>
<dbReference type="GO" id="GO:0019867">
    <property type="term" value="C:outer membrane"/>
    <property type="evidence" value="ECO:0007669"/>
    <property type="project" value="InterPro"/>
</dbReference>
<dbReference type="AlphaFoldDB" id="A0A235BP18"/>
<dbReference type="PROSITE" id="PS51257">
    <property type="entry name" value="PROKAR_LIPOPROTEIN"/>
    <property type="match status" value="1"/>
</dbReference>
<dbReference type="InterPro" id="IPR007485">
    <property type="entry name" value="LPS_assembly_LptE"/>
</dbReference>
<evidence type="ECO:0000313" key="2">
    <source>
        <dbReference type="Proteomes" id="UP000215215"/>
    </source>
</evidence>
<protein>
    <recommendedName>
        <fullName evidence="3">LPS-assembly lipoprotein LptE</fullName>
    </recommendedName>
</protein>
<organism evidence="1 2">
    <name type="scientific">candidate division WOR-3 bacterium JGI_Cruoil_03_44_89</name>
    <dbReference type="NCBI Taxonomy" id="1973748"/>
    <lineage>
        <taxon>Bacteria</taxon>
        <taxon>Bacteria division WOR-3</taxon>
    </lineage>
</organism>